<organism evidence="2 3">
    <name type="scientific">Patagioenas fasciata monilis</name>
    <dbReference type="NCBI Taxonomy" id="372326"/>
    <lineage>
        <taxon>Eukaryota</taxon>
        <taxon>Metazoa</taxon>
        <taxon>Chordata</taxon>
        <taxon>Craniata</taxon>
        <taxon>Vertebrata</taxon>
        <taxon>Euteleostomi</taxon>
        <taxon>Archelosauria</taxon>
        <taxon>Archosauria</taxon>
        <taxon>Dinosauria</taxon>
        <taxon>Saurischia</taxon>
        <taxon>Theropoda</taxon>
        <taxon>Coelurosauria</taxon>
        <taxon>Aves</taxon>
        <taxon>Neognathae</taxon>
        <taxon>Neoaves</taxon>
        <taxon>Columbimorphae</taxon>
        <taxon>Columbiformes</taxon>
        <taxon>Columbidae</taxon>
        <taxon>Patagioenas</taxon>
    </lineage>
</organism>
<evidence type="ECO:0000313" key="2">
    <source>
        <dbReference type="EMBL" id="OPJ71813.1"/>
    </source>
</evidence>
<keyword evidence="1" id="KW-0472">Membrane</keyword>
<keyword evidence="3" id="KW-1185">Reference proteome</keyword>
<dbReference type="Proteomes" id="UP000190648">
    <property type="component" value="Unassembled WGS sequence"/>
</dbReference>
<reference evidence="2 3" key="1">
    <citation type="submission" date="2016-02" db="EMBL/GenBank/DDBJ databases">
        <title>Band-tailed pigeon sequencing and assembly.</title>
        <authorList>
            <person name="Soares A.E."/>
            <person name="Novak B.J."/>
            <person name="Rice E.S."/>
            <person name="O'Connell B."/>
            <person name="Chang D."/>
            <person name="Weber S."/>
            <person name="Shapiro B."/>
        </authorList>
    </citation>
    <scope>NUCLEOTIDE SEQUENCE [LARGE SCALE GENOMIC DNA]</scope>
    <source>
        <strain evidence="2">BTP2013</strain>
        <tissue evidence="2">Blood</tissue>
    </source>
</reference>
<protein>
    <submittedName>
        <fullName evidence="2">Uncharacterized protein</fullName>
    </submittedName>
</protein>
<accession>A0A1V4JHZ1</accession>
<proteinExistence type="predicted"/>
<name>A0A1V4JHZ1_PATFA</name>
<dbReference type="AlphaFoldDB" id="A0A1V4JHZ1"/>
<comment type="caution">
    <text evidence="2">The sequence shown here is derived from an EMBL/GenBank/DDBJ whole genome shotgun (WGS) entry which is preliminary data.</text>
</comment>
<gene>
    <name evidence="2" type="ORF">AV530_020082</name>
</gene>
<evidence type="ECO:0000313" key="3">
    <source>
        <dbReference type="Proteomes" id="UP000190648"/>
    </source>
</evidence>
<feature type="transmembrane region" description="Helical" evidence="1">
    <location>
        <begin position="77"/>
        <end position="100"/>
    </location>
</feature>
<evidence type="ECO:0000256" key="1">
    <source>
        <dbReference type="SAM" id="Phobius"/>
    </source>
</evidence>
<keyword evidence="1" id="KW-1133">Transmembrane helix</keyword>
<keyword evidence="1" id="KW-0812">Transmembrane</keyword>
<sequence>MVLHREMNHNSKCNLRINEHCSENNSSGQILPIQEPLSVCSLRFIESGGRRYPGPFGPHQRDRPGGKAGTDLLTLHLILSCRCFSCCCLLPLPLLILLLIHINCKIIRD</sequence>
<dbReference type="EMBL" id="LSYS01007350">
    <property type="protein sequence ID" value="OPJ71813.1"/>
    <property type="molecule type" value="Genomic_DNA"/>
</dbReference>